<dbReference type="FunFam" id="3.30.420.10:FF:000040">
    <property type="entry name" value="Exonuclease family protein"/>
    <property type="match status" value="1"/>
</dbReference>
<keyword evidence="11" id="KW-1185">Reference proteome</keyword>
<evidence type="ECO:0000256" key="4">
    <source>
        <dbReference type="ARBA" id="ARBA00022801"/>
    </source>
</evidence>
<dbReference type="FunCoup" id="A0A251U9A5">
    <property type="interactions" value="1873"/>
</dbReference>
<sequence>MEPTVDRSEIAFFDLETTVPTRPGQGFAILEFGSILVCPRKIIELESYETLVRPHDLSLITTLSVRANGITADDVASAPTFSDVADKVFDMLHGRIWAGHNIIRFDCVRLREAFAQINRPPPEPKGTIDSLALLTQRFGRRAGNMKMATLANYFGLGKQSHRSLDDVRMNLEVLKYCATVLFLESSLPDIFTGTSSVSPNTTTRNRSNAKADVDGPGLSTSPPSSTRNTDNQISPPTHDPVELGRAQPDPFDLGPLVDKIETEPLQPNDDMEEEPSIATQSNTITESNEFLEPDEVSIPSVTVTAVPFFRGPQKIQILHRDTPLQIHCGALKVRFGVSTRFVDHAGRPRLNFVVDASPNLCGVLDACDNIAKRFVDSDSNSEWRPVVSRKPGFYNAPTVRFQLPTVAEGDGVRWITEIYQKESSSASIQHVVFSKYDVAELEQLIRPGSFVDAYISLDPYDYQQNAGIRLVAKKLIVDSN</sequence>
<dbReference type="SMART" id="SM00479">
    <property type="entry name" value="EXOIII"/>
    <property type="match status" value="1"/>
</dbReference>
<evidence type="ECO:0000313" key="9">
    <source>
        <dbReference type="EMBL" id="KAF5796834.1"/>
    </source>
</evidence>
<dbReference type="InterPro" id="IPR013520">
    <property type="entry name" value="Ribonucl_H"/>
</dbReference>
<comment type="cofactor">
    <cofactor evidence="1">
        <name>Mg(2+)</name>
        <dbReference type="ChEBI" id="CHEBI:18420"/>
    </cofactor>
</comment>
<evidence type="ECO:0000313" key="10">
    <source>
        <dbReference type="EMBL" id="OTG19669.1"/>
    </source>
</evidence>
<dbReference type="EMBL" id="CM007897">
    <property type="protein sequence ID" value="OTG19669.1"/>
    <property type="molecule type" value="Genomic_DNA"/>
</dbReference>
<dbReference type="PANTHER" id="PTHR30231:SF4">
    <property type="entry name" value="PROTEIN NEN2"/>
    <property type="match status" value="1"/>
</dbReference>
<reference evidence="9 11" key="1">
    <citation type="journal article" date="2017" name="Nature">
        <title>The sunflower genome provides insights into oil metabolism, flowering and Asterid evolution.</title>
        <authorList>
            <person name="Badouin H."/>
            <person name="Gouzy J."/>
            <person name="Grassa C.J."/>
            <person name="Murat F."/>
            <person name="Staton S.E."/>
            <person name="Cottret L."/>
            <person name="Lelandais-Briere C."/>
            <person name="Owens G.L."/>
            <person name="Carrere S."/>
            <person name="Mayjonade B."/>
            <person name="Legrand L."/>
            <person name="Gill N."/>
            <person name="Kane N.C."/>
            <person name="Bowers J.E."/>
            <person name="Hubner S."/>
            <person name="Bellec A."/>
            <person name="Berard A."/>
            <person name="Berges H."/>
            <person name="Blanchet N."/>
            <person name="Boniface M.C."/>
            <person name="Brunel D."/>
            <person name="Catrice O."/>
            <person name="Chaidir N."/>
            <person name="Claudel C."/>
            <person name="Donnadieu C."/>
            <person name="Faraut T."/>
            <person name="Fievet G."/>
            <person name="Helmstetter N."/>
            <person name="King M."/>
            <person name="Knapp S.J."/>
            <person name="Lai Z."/>
            <person name="Le Paslier M.C."/>
            <person name="Lippi Y."/>
            <person name="Lorenzon L."/>
            <person name="Mandel J.R."/>
            <person name="Marage G."/>
            <person name="Marchand G."/>
            <person name="Marquand E."/>
            <person name="Bret-Mestries E."/>
            <person name="Morien E."/>
            <person name="Nambeesan S."/>
            <person name="Nguyen T."/>
            <person name="Pegot-Espagnet P."/>
            <person name="Pouilly N."/>
            <person name="Raftis F."/>
            <person name="Sallet E."/>
            <person name="Schiex T."/>
            <person name="Thomas J."/>
            <person name="Vandecasteele C."/>
            <person name="Vares D."/>
            <person name="Vear F."/>
            <person name="Vautrin S."/>
            <person name="Crespi M."/>
            <person name="Mangin B."/>
            <person name="Burke J.M."/>
            <person name="Salse J."/>
            <person name="Munos S."/>
            <person name="Vincourt P."/>
            <person name="Rieseberg L.H."/>
            <person name="Langlade N.B."/>
        </authorList>
    </citation>
    <scope>NUCLEOTIDE SEQUENCE [LARGE SCALE GENOMIC DNA]</scope>
    <source>
        <strain evidence="11">cv. SF193</strain>
        <tissue evidence="9">Leaves</tissue>
    </source>
</reference>
<reference evidence="9" key="3">
    <citation type="submission" date="2020-06" db="EMBL/GenBank/DDBJ databases">
        <title>Helianthus annuus Genome sequencing and assembly Release 2.</title>
        <authorList>
            <person name="Gouzy J."/>
            <person name="Langlade N."/>
            <person name="Munos S."/>
        </authorList>
    </citation>
    <scope>NUCLEOTIDE SEQUENCE</scope>
    <source>
        <tissue evidence="9">Leaves</tissue>
    </source>
</reference>
<dbReference type="STRING" id="4232.A0A251U9A5"/>
<evidence type="ECO:0000256" key="2">
    <source>
        <dbReference type="ARBA" id="ARBA00022722"/>
    </source>
</evidence>
<keyword evidence="3" id="KW-0479">Metal-binding</keyword>
<evidence type="ECO:0000256" key="7">
    <source>
        <dbReference type="SAM" id="MobiDB-lite"/>
    </source>
</evidence>
<dbReference type="InterPro" id="IPR036397">
    <property type="entry name" value="RNaseH_sf"/>
</dbReference>
<dbReference type="GO" id="GO:0003676">
    <property type="term" value="F:nucleic acid binding"/>
    <property type="evidence" value="ECO:0007669"/>
    <property type="project" value="InterPro"/>
</dbReference>
<feature type="region of interest" description="Disordered" evidence="7">
    <location>
        <begin position="192"/>
        <end position="257"/>
    </location>
</feature>
<organism evidence="10 11">
    <name type="scientific">Helianthus annuus</name>
    <name type="common">Common sunflower</name>
    <dbReference type="NCBI Taxonomy" id="4232"/>
    <lineage>
        <taxon>Eukaryota</taxon>
        <taxon>Viridiplantae</taxon>
        <taxon>Streptophyta</taxon>
        <taxon>Embryophyta</taxon>
        <taxon>Tracheophyta</taxon>
        <taxon>Spermatophyta</taxon>
        <taxon>Magnoliopsida</taxon>
        <taxon>eudicotyledons</taxon>
        <taxon>Gunneridae</taxon>
        <taxon>Pentapetalae</taxon>
        <taxon>asterids</taxon>
        <taxon>campanulids</taxon>
        <taxon>Asterales</taxon>
        <taxon>Asteraceae</taxon>
        <taxon>Asteroideae</taxon>
        <taxon>Heliantheae alliance</taxon>
        <taxon>Heliantheae</taxon>
        <taxon>Helianthus</taxon>
    </lineage>
</organism>
<proteinExistence type="predicted"/>
<evidence type="ECO:0000313" key="11">
    <source>
        <dbReference type="Proteomes" id="UP000215914"/>
    </source>
</evidence>
<dbReference type="GO" id="GO:0016740">
    <property type="term" value="F:transferase activity"/>
    <property type="evidence" value="ECO:0007669"/>
    <property type="project" value="UniProtKB-KW"/>
</dbReference>
<keyword evidence="5 9" id="KW-0269">Exonuclease</keyword>
<reference evidence="10" key="2">
    <citation type="submission" date="2017-02" db="EMBL/GenBank/DDBJ databases">
        <title>Sunflower complete genome.</title>
        <authorList>
            <person name="Langlade N."/>
            <person name="Munos S."/>
        </authorList>
    </citation>
    <scope>NUCLEOTIDE SEQUENCE [LARGE SCALE GENOMIC DNA]</scope>
    <source>
        <tissue evidence="10">Leaves</tissue>
    </source>
</reference>
<dbReference type="InterPro" id="IPR012337">
    <property type="entry name" value="RNaseH-like_sf"/>
</dbReference>
<evidence type="ECO:0000259" key="8">
    <source>
        <dbReference type="SMART" id="SM00479"/>
    </source>
</evidence>
<dbReference type="AlphaFoldDB" id="A0A251U9A5"/>
<dbReference type="GO" id="GO:0008408">
    <property type="term" value="F:3'-5' exonuclease activity"/>
    <property type="evidence" value="ECO:0000318"/>
    <property type="project" value="GO_Central"/>
</dbReference>
<protein>
    <submittedName>
        <fullName evidence="10">Putative polynucleotidyl transferase, ribonuclease H-like superfamily protein</fullName>
    </submittedName>
    <submittedName>
        <fullName evidence="9">Ribonuclease H-like superfamily, exonuclease, RNase T/DNA polymerase III</fullName>
    </submittedName>
</protein>
<dbReference type="OrthoDB" id="2018529at2759"/>
<keyword evidence="2" id="KW-0540">Nuclease</keyword>
<name>A0A251U9A5_HELAN</name>
<dbReference type="Pfam" id="PF00929">
    <property type="entry name" value="RNase_T"/>
    <property type="match status" value="1"/>
</dbReference>
<dbReference type="Gramene" id="mRNA:HanXRQr2_Chr08g0356531">
    <property type="protein sequence ID" value="mRNA:HanXRQr2_Chr08g0356531"/>
    <property type="gene ID" value="HanXRQr2_Chr08g0356531"/>
</dbReference>
<feature type="compositionally biased region" description="Polar residues" evidence="7">
    <location>
        <begin position="192"/>
        <end position="208"/>
    </location>
</feature>
<gene>
    <name evidence="10" type="ORF">HannXRQ_Chr08g0236671</name>
    <name evidence="9" type="ORF">HanXRQr2_Chr08g0356531</name>
</gene>
<dbReference type="EMBL" id="MNCJ02000323">
    <property type="protein sequence ID" value="KAF5796834.1"/>
    <property type="molecule type" value="Genomic_DNA"/>
</dbReference>
<feature type="domain" description="Exonuclease" evidence="8">
    <location>
        <begin position="9"/>
        <end position="183"/>
    </location>
</feature>
<evidence type="ECO:0000256" key="6">
    <source>
        <dbReference type="ARBA" id="ARBA00022842"/>
    </source>
</evidence>
<evidence type="ECO:0000256" key="3">
    <source>
        <dbReference type="ARBA" id="ARBA00022723"/>
    </source>
</evidence>
<keyword evidence="10" id="KW-0808">Transferase</keyword>
<dbReference type="Gene3D" id="3.30.420.10">
    <property type="entry name" value="Ribonuclease H-like superfamily/Ribonuclease H"/>
    <property type="match status" value="1"/>
</dbReference>
<accession>A0A251U9A5</accession>
<evidence type="ECO:0000256" key="1">
    <source>
        <dbReference type="ARBA" id="ARBA00001946"/>
    </source>
</evidence>
<evidence type="ECO:0000256" key="5">
    <source>
        <dbReference type="ARBA" id="ARBA00022839"/>
    </source>
</evidence>
<dbReference type="InParanoid" id="A0A251U9A5"/>
<dbReference type="GO" id="GO:0046872">
    <property type="term" value="F:metal ion binding"/>
    <property type="evidence" value="ECO:0007669"/>
    <property type="project" value="UniProtKB-KW"/>
</dbReference>
<keyword evidence="4" id="KW-0378">Hydrolase</keyword>
<dbReference type="SUPFAM" id="SSF53098">
    <property type="entry name" value="Ribonuclease H-like"/>
    <property type="match status" value="1"/>
</dbReference>
<dbReference type="Proteomes" id="UP000215914">
    <property type="component" value="Chromosome 8"/>
</dbReference>
<dbReference type="PANTHER" id="PTHR30231">
    <property type="entry name" value="DNA POLYMERASE III SUBUNIT EPSILON"/>
    <property type="match status" value="1"/>
</dbReference>
<dbReference type="OMA" id="MEESYEM"/>
<dbReference type="CDD" id="cd06127">
    <property type="entry name" value="DEDDh"/>
    <property type="match status" value="1"/>
</dbReference>
<keyword evidence="6" id="KW-0460">Magnesium</keyword>